<proteinExistence type="predicted"/>
<evidence type="ECO:0000256" key="1">
    <source>
        <dbReference type="SAM" id="SignalP"/>
    </source>
</evidence>
<keyword evidence="1" id="KW-0732">Signal</keyword>
<dbReference type="EMBL" id="BAUJ01000016">
    <property type="protein sequence ID" value="GAD89150.1"/>
    <property type="molecule type" value="Genomic_DNA"/>
</dbReference>
<evidence type="ECO:0008006" key="4">
    <source>
        <dbReference type="Google" id="ProtNLM"/>
    </source>
</evidence>
<protein>
    <recommendedName>
        <fullName evidence="4">Fimbrial-type adhesion domain-containing protein</fullName>
    </recommendedName>
</protein>
<accession>V5HII9</accession>
<feature type="chain" id="PRO_5004738013" description="Fimbrial-type adhesion domain-containing protein" evidence="1">
    <location>
        <begin position="25"/>
        <end position="187"/>
    </location>
</feature>
<evidence type="ECO:0000313" key="2">
    <source>
        <dbReference type="EMBL" id="GAD89150.1"/>
    </source>
</evidence>
<evidence type="ECO:0000313" key="3">
    <source>
        <dbReference type="Proteomes" id="UP000017800"/>
    </source>
</evidence>
<dbReference type="eggNOG" id="ENOG5031PBR">
    <property type="taxonomic scope" value="Bacteria"/>
</dbReference>
<reference evidence="2 3" key="1">
    <citation type="submission" date="2013-11" db="EMBL/GenBank/DDBJ databases">
        <title>Whole genome shotgun sequence of Vibrio halioticoli NBRC 102217.</title>
        <authorList>
            <person name="Isaki S."/>
            <person name="Kimura A."/>
            <person name="Ohji S."/>
            <person name="Hosoyama A."/>
            <person name="Fujita N."/>
            <person name="Hashimoto M."/>
            <person name="Hosoyama Y."/>
            <person name="Yamazoe A."/>
        </authorList>
    </citation>
    <scope>NUCLEOTIDE SEQUENCE [LARGE SCALE GENOMIC DNA]</scope>
    <source>
        <strain evidence="2 3">NBRC 102217</strain>
    </source>
</reference>
<name>V5HII9_9VIBR</name>
<feature type="signal peptide" evidence="1">
    <location>
        <begin position="1"/>
        <end position="24"/>
    </location>
</feature>
<gene>
    <name evidence="2" type="ORF">VHA01S_016_00070</name>
</gene>
<sequence length="187" mass="19186">MKNALFAAVLGLAMFGLIIPDADAGRKHKTKICHGGYPGGDDEPGDPPETFCEVDLPLEISGTVPCECELEVVDSDIDVFADSKSVSGLAIGSISAYCNTTDGFTVTMTSGNGGLAHNKSPALLPYTLDVAGTALSFSPSVGDLEVEETIAEADALQDAAVELTVDATGALEGEYSDTVTIEVAGIL</sequence>
<dbReference type="AlphaFoldDB" id="V5HII9"/>
<dbReference type="RefSeq" id="WP_023403521.1">
    <property type="nucleotide sequence ID" value="NZ_BAUJ01000016.1"/>
</dbReference>
<dbReference type="Proteomes" id="UP000017800">
    <property type="component" value="Unassembled WGS sequence"/>
</dbReference>
<keyword evidence="3" id="KW-1185">Reference proteome</keyword>
<organism evidence="2 3">
    <name type="scientific">Vibrio halioticoli NBRC 102217</name>
    <dbReference type="NCBI Taxonomy" id="1219072"/>
    <lineage>
        <taxon>Bacteria</taxon>
        <taxon>Pseudomonadati</taxon>
        <taxon>Pseudomonadota</taxon>
        <taxon>Gammaproteobacteria</taxon>
        <taxon>Vibrionales</taxon>
        <taxon>Vibrionaceae</taxon>
        <taxon>Vibrio</taxon>
    </lineage>
</organism>
<comment type="caution">
    <text evidence="2">The sequence shown here is derived from an EMBL/GenBank/DDBJ whole genome shotgun (WGS) entry which is preliminary data.</text>
</comment>